<dbReference type="EMBL" id="MN740000">
    <property type="protein sequence ID" value="QHT82445.1"/>
    <property type="molecule type" value="Genomic_DNA"/>
</dbReference>
<reference evidence="1" key="1">
    <citation type="journal article" date="2020" name="Nature">
        <title>Giant virus diversity and host interactions through global metagenomics.</title>
        <authorList>
            <person name="Schulz F."/>
            <person name="Roux S."/>
            <person name="Paez-Espino D."/>
            <person name="Jungbluth S."/>
            <person name="Walsh D.A."/>
            <person name="Denef V.J."/>
            <person name="McMahon K.D."/>
            <person name="Konstantinidis K.T."/>
            <person name="Eloe-Fadrosh E.A."/>
            <person name="Kyrpides N.C."/>
            <person name="Woyke T."/>
        </authorList>
    </citation>
    <scope>NUCLEOTIDE SEQUENCE</scope>
    <source>
        <strain evidence="1">GVMAG-M-3300023184-161</strain>
    </source>
</reference>
<proteinExistence type="predicted"/>
<accession>A0A6C0HQQ0</accession>
<protein>
    <submittedName>
        <fullName evidence="1">Uncharacterized protein</fullName>
    </submittedName>
</protein>
<evidence type="ECO:0000313" key="1">
    <source>
        <dbReference type="EMBL" id="QHT82445.1"/>
    </source>
</evidence>
<name>A0A6C0HQQ0_9ZZZZ</name>
<sequence>MADAVSKLHEILDELIKKYKDNEYVSARLSNYIEKTLPGLLEYNVIIQKQRTDKKRQLTNDHEEFISRFLNKNEYFYSSYSELFLYYDGIHFTIFNEDDIHHKILSMITNENILMQWKHKTNNSILKKIKDKSPIGTIPESTTIQFVIGKLYPEYFPSRNTAKYFLTIIGDCINAKQTGVHSALIYIINPLLKELMREISIQCYSFFGIPTISNNIKYKFHDHNLMDVRLVKHAIQTNKIICTELSKHMIDLLCVASHYSSRYGSADGFLDQCHELKLVEHALYLTKTASSETLDTADKINKAIKENILSNFINKKLTPLNNSKISFKNMNFLWRLHITEECIPNVIFQTSFKLLLKDKLKYDEESDSYLDVTSTYLPNVSSFIKFWDATITFDSTNDYEIELDELVDLYKHWSNKNNCIQPNIMIELLQHFYQKQITDNRYVHNIKCTVWDKYADVINSLELFKLKCSELNEKSASLYDAYIDYVNTKHAFFVSKSYFDRVSVEVLGNYISDEIISSKWWDGGLVEI</sequence>
<dbReference type="AlphaFoldDB" id="A0A6C0HQQ0"/>
<organism evidence="1">
    <name type="scientific">viral metagenome</name>
    <dbReference type="NCBI Taxonomy" id="1070528"/>
    <lineage>
        <taxon>unclassified sequences</taxon>
        <taxon>metagenomes</taxon>
        <taxon>organismal metagenomes</taxon>
    </lineage>
</organism>